<proteinExistence type="predicted"/>
<keyword evidence="12" id="KW-1185">Reference proteome</keyword>
<evidence type="ECO:0000256" key="6">
    <source>
        <dbReference type="ARBA" id="ARBA00022703"/>
    </source>
</evidence>
<dbReference type="EMBL" id="OW152827">
    <property type="protein sequence ID" value="CAH2043289.1"/>
    <property type="molecule type" value="Genomic_DNA"/>
</dbReference>
<evidence type="ECO:0000256" key="3">
    <source>
        <dbReference type="ARBA" id="ARBA00004496"/>
    </source>
</evidence>
<evidence type="ECO:0000256" key="9">
    <source>
        <dbReference type="ARBA" id="ARBA00023242"/>
    </source>
</evidence>
<comment type="subcellular location">
    <subcellularLocation>
        <location evidence="2">Chromosome</location>
    </subcellularLocation>
    <subcellularLocation>
        <location evidence="3">Cytoplasm</location>
    </subcellularLocation>
    <subcellularLocation>
        <location evidence="1">Nucleus</location>
    </subcellularLocation>
</comment>
<feature type="domain" description="Daxx histone-binding" evidence="10">
    <location>
        <begin position="289"/>
        <end position="371"/>
    </location>
</feature>
<evidence type="ECO:0000313" key="12">
    <source>
        <dbReference type="Proteomes" id="UP000837857"/>
    </source>
</evidence>
<dbReference type="Pfam" id="PF20920">
    <property type="entry name" value="DAXX_hist_bd"/>
    <property type="match status" value="1"/>
</dbReference>
<name>A0ABN8HXM7_9NEOP</name>
<evidence type="ECO:0000313" key="11">
    <source>
        <dbReference type="EMBL" id="CAH2043289.1"/>
    </source>
</evidence>
<organism evidence="11 12">
    <name type="scientific">Iphiclides podalirius</name>
    <name type="common">scarce swallowtail</name>
    <dbReference type="NCBI Taxonomy" id="110791"/>
    <lineage>
        <taxon>Eukaryota</taxon>
        <taxon>Metazoa</taxon>
        <taxon>Ecdysozoa</taxon>
        <taxon>Arthropoda</taxon>
        <taxon>Hexapoda</taxon>
        <taxon>Insecta</taxon>
        <taxon>Pterygota</taxon>
        <taxon>Neoptera</taxon>
        <taxon>Endopterygota</taxon>
        <taxon>Lepidoptera</taxon>
        <taxon>Glossata</taxon>
        <taxon>Ditrysia</taxon>
        <taxon>Papilionoidea</taxon>
        <taxon>Papilionidae</taxon>
        <taxon>Papilioninae</taxon>
        <taxon>Iphiclides</taxon>
    </lineage>
</organism>
<accession>A0ABN8HXM7</accession>
<dbReference type="InterPro" id="IPR038298">
    <property type="entry name" value="Daxx_N_sf"/>
</dbReference>
<sequence>MSKVTTVIDVDDSLDDVILVDEENNSKADLIWADINELYTQFVAQCAHLDNSTGTRVFNKIVKPAYKQLDEHYKTSKSFEKVLSRTLKLLKNDPTHKFTHIKDLYETMKLHKVRKKVNFVTLETNLRDKHSIVYTKRKTDTNDHINDKQKVVTIDLANENPSVIDVENYNCDVILVDDGKNSEKENNCGEMSSDMLNKQEVNADNHTSPYIISEKYKANIVELYRKLCELTGMERTLVKRHEVRLKVNDGHPPGPVQRLESFLNNRIGSDGEPPFPDFNDVVQCVVTSNSVDELGWSTQQIMREATSLFTQCGRALQQRRQKREWRHLMSSVNREHFDDDPAENDPELEAKLQANRRNAIKKEAEILDRFTMIQNCHRKRCKINENANGSFQQDCDIIDNVNTGSAIELTELKSDEIVENSAEDINYNIKIVSVKSEAVDVVQELERFEGNYTTTVKDIEDPFLVIEISSDSSCDEE</sequence>
<feature type="non-terminal residue" evidence="11">
    <location>
        <position position="477"/>
    </location>
</feature>
<protein>
    <recommendedName>
        <fullName evidence="10">Daxx histone-binding domain-containing protein</fullName>
    </recommendedName>
</protein>
<dbReference type="InterPro" id="IPR046426">
    <property type="entry name" value="DAXX_histone-bd_sf"/>
</dbReference>
<keyword evidence="7" id="KW-0175">Coiled coil</keyword>
<keyword evidence="4" id="KW-0158">Chromosome</keyword>
<dbReference type="InterPro" id="IPR046378">
    <property type="entry name" value="DAXX_histone-bd"/>
</dbReference>
<evidence type="ECO:0000259" key="10">
    <source>
        <dbReference type="Pfam" id="PF20920"/>
    </source>
</evidence>
<reference evidence="11" key="1">
    <citation type="submission" date="2022-03" db="EMBL/GenBank/DDBJ databases">
        <authorList>
            <person name="Martin H S."/>
        </authorList>
    </citation>
    <scope>NUCLEOTIDE SEQUENCE</scope>
</reference>
<keyword evidence="8" id="KW-0143">Chaperone</keyword>
<evidence type="ECO:0000256" key="7">
    <source>
        <dbReference type="ARBA" id="ARBA00023054"/>
    </source>
</evidence>
<keyword evidence="5" id="KW-0963">Cytoplasm</keyword>
<evidence type="ECO:0000256" key="5">
    <source>
        <dbReference type="ARBA" id="ARBA00022490"/>
    </source>
</evidence>
<dbReference type="Proteomes" id="UP000837857">
    <property type="component" value="Chromosome 15"/>
</dbReference>
<evidence type="ECO:0000256" key="2">
    <source>
        <dbReference type="ARBA" id="ARBA00004286"/>
    </source>
</evidence>
<evidence type="ECO:0000256" key="1">
    <source>
        <dbReference type="ARBA" id="ARBA00004123"/>
    </source>
</evidence>
<evidence type="ECO:0000256" key="8">
    <source>
        <dbReference type="ARBA" id="ARBA00023186"/>
    </source>
</evidence>
<dbReference type="Gene3D" id="1.10.8.810">
    <property type="entry name" value="Daxx helical bundle domain"/>
    <property type="match status" value="1"/>
</dbReference>
<keyword evidence="9" id="KW-0539">Nucleus</keyword>
<keyword evidence="6" id="KW-0053">Apoptosis</keyword>
<evidence type="ECO:0000256" key="4">
    <source>
        <dbReference type="ARBA" id="ARBA00022454"/>
    </source>
</evidence>
<gene>
    <name evidence="11" type="ORF">IPOD504_LOCUS4232</name>
</gene>
<dbReference type="Gene3D" id="1.20.58.2170">
    <property type="match status" value="1"/>
</dbReference>